<evidence type="ECO:0000313" key="1">
    <source>
        <dbReference type="EMBL" id="OBT94869.1"/>
    </source>
</evidence>
<dbReference type="Proteomes" id="UP000091956">
    <property type="component" value="Unassembled WGS sequence"/>
</dbReference>
<protein>
    <submittedName>
        <fullName evidence="1">Uncharacterized protein</fullName>
    </submittedName>
</protein>
<dbReference type="EMBL" id="KV460240">
    <property type="protein sequence ID" value="OBT94869.1"/>
    <property type="molecule type" value="Genomic_DNA"/>
</dbReference>
<reference evidence="2" key="2">
    <citation type="journal article" date="2018" name="Nat. Commun.">
        <title>Extreme sensitivity to ultraviolet light in the fungal pathogen causing white-nose syndrome of bats.</title>
        <authorList>
            <person name="Palmer J.M."/>
            <person name="Drees K.P."/>
            <person name="Foster J.T."/>
            <person name="Lindner D.L."/>
        </authorList>
    </citation>
    <scope>NUCLEOTIDE SEQUENCE [LARGE SCALE GENOMIC DNA]</scope>
    <source>
        <strain evidence="2">UAMH 10579</strain>
    </source>
</reference>
<dbReference type="OrthoDB" id="3429633at2759"/>
<evidence type="ECO:0000313" key="2">
    <source>
        <dbReference type="Proteomes" id="UP000091956"/>
    </source>
</evidence>
<gene>
    <name evidence="1" type="ORF">VE01_06313</name>
</gene>
<proteinExistence type="predicted"/>
<dbReference type="AlphaFoldDB" id="A0A1B8GG98"/>
<sequence>MSKPWIDSQISELIAEHGTVPPPYIKHPNIHPLEIFWRMGSGESYIMVYGTWWERQKPLMDETQKIEYFRQFPPPPLWLTWMIDLLWVPEDEEMDLDPEEADYFKYFLRTKALGFGTEDECKRAWFLHNEEMEAELDKEEEENE</sequence>
<keyword evidence="2" id="KW-1185">Reference proteome</keyword>
<dbReference type="GeneID" id="28839699"/>
<organism evidence="1 2">
    <name type="scientific">Pseudogymnoascus verrucosus</name>
    <dbReference type="NCBI Taxonomy" id="342668"/>
    <lineage>
        <taxon>Eukaryota</taxon>
        <taxon>Fungi</taxon>
        <taxon>Dikarya</taxon>
        <taxon>Ascomycota</taxon>
        <taxon>Pezizomycotina</taxon>
        <taxon>Leotiomycetes</taxon>
        <taxon>Thelebolales</taxon>
        <taxon>Thelebolaceae</taxon>
        <taxon>Pseudogymnoascus</taxon>
    </lineage>
</organism>
<name>A0A1B8GG98_9PEZI</name>
<reference evidence="1 2" key="1">
    <citation type="submission" date="2016-03" db="EMBL/GenBank/DDBJ databases">
        <title>Comparative genomics of Pseudogymnoascus destructans, the fungus causing white-nose syndrome of bats.</title>
        <authorList>
            <person name="Palmer J.M."/>
            <person name="Drees K.P."/>
            <person name="Foster J.T."/>
            <person name="Lindner D.L."/>
        </authorList>
    </citation>
    <scope>NUCLEOTIDE SEQUENCE [LARGE SCALE GENOMIC DNA]</scope>
    <source>
        <strain evidence="1 2">UAMH 10579</strain>
    </source>
</reference>
<dbReference type="RefSeq" id="XP_018128602.1">
    <property type="nucleotide sequence ID" value="XM_018275765.2"/>
</dbReference>
<accession>A0A1B8GG98</accession>